<dbReference type="RefSeq" id="WP_034011925.1">
    <property type="nucleotide sequence ID" value="NZ_LKKS01000011.1"/>
</dbReference>
<dbReference type="Pfam" id="PF00437">
    <property type="entry name" value="T2SSE"/>
    <property type="match status" value="1"/>
</dbReference>
<evidence type="ECO:0000256" key="2">
    <source>
        <dbReference type="RuleBase" id="RU366071"/>
    </source>
</evidence>
<dbReference type="GO" id="GO:0016887">
    <property type="term" value="F:ATP hydrolysis activity"/>
    <property type="evidence" value="ECO:0007669"/>
    <property type="project" value="InterPro"/>
</dbReference>
<dbReference type="SUPFAM" id="SSF52540">
    <property type="entry name" value="P-loop containing nucleoside triphosphate hydrolases"/>
    <property type="match status" value="1"/>
</dbReference>
<sequence>MNAATSLALGRDATVNQLMRPIVPHLERGDVVEVTINRPGELWAKTFQGWEPVKVPELTMPYLKSLANAIAVFNGISLASITSVVLPGGQRGQIVLPPACIDDTLSLSIRKHSLVVKTLDELDAEGAFESFDDVSFNKPTAAEAAALVLKRDFTRLTPAEAELLALKREGRMRDFLDLCVQSHRNIIIAGKTGSGKTTFARSLIERVPNSERLVTIEDVHELFLENHPNRVHMIYGYGKGRVSAVEALRSCMRQSPDRIFLAELRGDEAWEYLGSLNTAHPGSITTTHANNAIQTFQRVGTLIKQSEVGRVLDLDMINRTLFSTIDVVLYFSDRKLCEVFYDPVFAKEQMR</sequence>
<comment type="similarity">
    <text evidence="1 2">Belongs to the GSP E family.</text>
</comment>
<dbReference type="GO" id="GO:0044097">
    <property type="term" value="P:secretion by the type IV secretion system"/>
    <property type="evidence" value="ECO:0007669"/>
    <property type="project" value="InterPro"/>
</dbReference>
<dbReference type="InterPro" id="IPR050921">
    <property type="entry name" value="T4SS_GSP_E_ATPase"/>
</dbReference>
<evidence type="ECO:0000256" key="1">
    <source>
        <dbReference type="ARBA" id="ARBA00006611"/>
    </source>
</evidence>
<protein>
    <recommendedName>
        <fullName evidence="2">Type IV secretion system protein</fullName>
    </recommendedName>
</protein>
<reference evidence="4 5" key="1">
    <citation type="submission" date="2015-10" db="EMBL/GenBank/DDBJ databases">
        <title>Pseudomonas putida clinical strains.</title>
        <authorList>
            <person name="Molina L."/>
            <person name="Udaondo Z."/>
        </authorList>
    </citation>
    <scope>NUCLEOTIDE SEQUENCE [LARGE SCALE GENOMIC DNA]</scope>
    <source>
        <strain evidence="4 5">HB13667</strain>
    </source>
</reference>
<dbReference type="AlphaFoldDB" id="A0A0P7DT65"/>
<dbReference type="CDD" id="cd01130">
    <property type="entry name" value="VirB11-like_ATPase"/>
    <property type="match status" value="1"/>
</dbReference>
<feature type="domain" description="Bacterial type II secretion system protein E" evidence="3">
    <location>
        <begin position="169"/>
        <end position="328"/>
    </location>
</feature>
<dbReference type="InterPro" id="IPR027417">
    <property type="entry name" value="P-loop_NTPase"/>
</dbReference>
<comment type="caution">
    <text evidence="4">The sequence shown here is derived from an EMBL/GenBank/DDBJ whole genome shotgun (WGS) entry which is preliminary data.</text>
</comment>
<name>A0A0P7DT65_PSEPU</name>
<dbReference type="Gene3D" id="3.30.450.90">
    <property type="match status" value="1"/>
</dbReference>
<dbReference type="EMBL" id="LKKS01000011">
    <property type="protein sequence ID" value="KPM68600.1"/>
    <property type="molecule type" value="Genomic_DNA"/>
</dbReference>
<accession>A0A0P7DT65</accession>
<dbReference type="GO" id="GO:0005524">
    <property type="term" value="F:ATP binding"/>
    <property type="evidence" value="ECO:0007669"/>
    <property type="project" value="UniProtKB-UniRule"/>
</dbReference>
<dbReference type="PANTHER" id="PTHR30486">
    <property type="entry name" value="TWITCHING MOTILITY PROTEIN PILT"/>
    <property type="match status" value="1"/>
</dbReference>
<keyword evidence="2" id="KW-0067">ATP-binding</keyword>
<evidence type="ECO:0000313" key="5">
    <source>
        <dbReference type="Proteomes" id="UP000050437"/>
    </source>
</evidence>
<dbReference type="Gene3D" id="3.40.50.300">
    <property type="entry name" value="P-loop containing nucleotide triphosphate hydrolases"/>
    <property type="match status" value="1"/>
</dbReference>
<evidence type="ECO:0000259" key="3">
    <source>
        <dbReference type="Pfam" id="PF00437"/>
    </source>
</evidence>
<dbReference type="GO" id="GO:0043684">
    <property type="term" value="C:type IV secretion system complex"/>
    <property type="evidence" value="ECO:0007669"/>
    <property type="project" value="UniProtKB-UniRule"/>
</dbReference>
<gene>
    <name evidence="4" type="ORF">HB13667_00905</name>
</gene>
<dbReference type="PANTHER" id="PTHR30486:SF6">
    <property type="entry name" value="TYPE IV PILUS RETRACTATION ATPASE PILT"/>
    <property type="match status" value="1"/>
</dbReference>
<dbReference type="Proteomes" id="UP000050437">
    <property type="component" value="Unassembled WGS sequence"/>
</dbReference>
<proteinExistence type="inferred from homology"/>
<dbReference type="InterPro" id="IPR014155">
    <property type="entry name" value="VirB11"/>
</dbReference>
<dbReference type="InterPro" id="IPR001482">
    <property type="entry name" value="T2SS/T4SS_dom"/>
</dbReference>
<evidence type="ECO:0000313" key="4">
    <source>
        <dbReference type="EMBL" id="KPM68600.1"/>
    </source>
</evidence>
<keyword evidence="2" id="KW-0547">Nucleotide-binding</keyword>
<comment type="function">
    <text evidence="2">Part of the Type IV secretion system.</text>
</comment>
<dbReference type="NCBIfam" id="TIGR02788">
    <property type="entry name" value="VirB11"/>
    <property type="match status" value="1"/>
</dbReference>
<organism evidence="4 5">
    <name type="scientific">Pseudomonas putida</name>
    <name type="common">Arthrobacter siderocapsulatus</name>
    <dbReference type="NCBI Taxonomy" id="303"/>
    <lineage>
        <taxon>Bacteria</taxon>
        <taxon>Pseudomonadati</taxon>
        <taxon>Pseudomonadota</taxon>
        <taxon>Gammaproteobacteria</taxon>
        <taxon>Pseudomonadales</taxon>
        <taxon>Pseudomonadaceae</taxon>
        <taxon>Pseudomonas</taxon>
    </lineage>
</organism>